<accession>A0A0S4TUN5</accession>
<reference evidence="1" key="1">
    <citation type="submission" date="2015-10" db="EMBL/GenBank/DDBJ databases">
        <authorList>
            <person name="Gilbert D.G."/>
        </authorList>
    </citation>
    <scope>NUCLEOTIDE SEQUENCE</scope>
    <source>
        <strain evidence="1">Phyl III-seqv23</strain>
    </source>
</reference>
<protein>
    <submittedName>
        <fullName evidence="1">Uncharacterized protein</fullName>
    </submittedName>
</protein>
<evidence type="ECO:0000313" key="1">
    <source>
        <dbReference type="EMBL" id="CUV13754.1"/>
    </source>
</evidence>
<organism evidence="1">
    <name type="scientific">Ralstonia solanacearum</name>
    <name type="common">Pseudomonas solanacearum</name>
    <dbReference type="NCBI Taxonomy" id="305"/>
    <lineage>
        <taxon>Bacteria</taxon>
        <taxon>Pseudomonadati</taxon>
        <taxon>Pseudomonadota</taxon>
        <taxon>Betaproteobacteria</taxon>
        <taxon>Burkholderiales</taxon>
        <taxon>Burkholderiaceae</taxon>
        <taxon>Ralstonia</taxon>
        <taxon>Ralstonia solanacearum species complex</taxon>
    </lineage>
</organism>
<proteinExistence type="predicted"/>
<dbReference type="AlphaFoldDB" id="A0A0S4TUN5"/>
<dbReference type="EMBL" id="LN899819">
    <property type="protein sequence ID" value="CUV13754.1"/>
    <property type="molecule type" value="Genomic_DNA"/>
</dbReference>
<gene>
    <name evidence="1" type="ORF">RUN39_v1_620010</name>
</gene>
<name>A0A0S4TUN5_RALSL</name>
<sequence length="130" mass="14166">MPLQIVMFKSDIPAISLRKVTKFMMREVVDNPSQSAFLCQSDCSPISLGRMPYRTQSRPSIAAKPCLNWSDGVRGQVGAAQTLPGMTVLIDASVGEVSGVRRSAVPYWCFSLEAFCSKFADRGASMPKCP</sequence>